<dbReference type="EMBL" id="JAHRIN010027732">
    <property type="protein sequence ID" value="MEQ2201409.1"/>
    <property type="molecule type" value="Genomic_DNA"/>
</dbReference>
<feature type="non-terminal residue" evidence="2">
    <location>
        <position position="1"/>
    </location>
</feature>
<keyword evidence="3" id="KW-1185">Reference proteome</keyword>
<proteinExistence type="predicted"/>
<comment type="caution">
    <text evidence="2">The sequence shown here is derived from an EMBL/GenBank/DDBJ whole genome shotgun (WGS) entry which is preliminary data.</text>
</comment>
<evidence type="ECO:0000256" key="1">
    <source>
        <dbReference type="SAM" id="MobiDB-lite"/>
    </source>
</evidence>
<gene>
    <name evidence="2" type="ORF">XENOCAPTIV_011897</name>
</gene>
<feature type="region of interest" description="Disordered" evidence="1">
    <location>
        <begin position="1"/>
        <end position="57"/>
    </location>
</feature>
<evidence type="ECO:0000313" key="3">
    <source>
        <dbReference type="Proteomes" id="UP001434883"/>
    </source>
</evidence>
<organism evidence="2 3">
    <name type="scientific">Xenoophorus captivus</name>
    <dbReference type="NCBI Taxonomy" id="1517983"/>
    <lineage>
        <taxon>Eukaryota</taxon>
        <taxon>Metazoa</taxon>
        <taxon>Chordata</taxon>
        <taxon>Craniata</taxon>
        <taxon>Vertebrata</taxon>
        <taxon>Euteleostomi</taxon>
        <taxon>Actinopterygii</taxon>
        <taxon>Neopterygii</taxon>
        <taxon>Teleostei</taxon>
        <taxon>Neoteleostei</taxon>
        <taxon>Acanthomorphata</taxon>
        <taxon>Ovalentaria</taxon>
        <taxon>Atherinomorphae</taxon>
        <taxon>Cyprinodontiformes</taxon>
        <taxon>Goodeidae</taxon>
        <taxon>Xenoophorus</taxon>
    </lineage>
</organism>
<protein>
    <submittedName>
        <fullName evidence="2">Uncharacterized protein</fullName>
    </submittedName>
</protein>
<evidence type="ECO:0000313" key="2">
    <source>
        <dbReference type="EMBL" id="MEQ2201409.1"/>
    </source>
</evidence>
<reference evidence="2 3" key="1">
    <citation type="submission" date="2021-06" db="EMBL/GenBank/DDBJ databases">
        <authorList>
            <person name="Palmer J.M."/>
        </authorList>
    </citation>
    <scope>NUCLEOTIDE SEQUENCE [LARGE SCALE GENOMIC DNA]</scope>
    <source>
        <strain evidence="2 3">XC_2019</strain>
        <tissue evidence="2">Muscle</tissue>
    </source>
</reference>
<dbReference type="Proteomes" id="UP001434883">
    <property type="component" value="Unassembled WGS sequence"/>
</dbReference>
<accession>A0ABV0QZX8</accession>
<name>A0ABV0QZX8_9TELE</name>
<sequence length="57" mass="5958">PTVSILQGPNGMATGFSQGPYDLPCGSHIPSHYDILPVRHSPTHTPPPAPESPSSLL</sequence>